<reference evidence="3 4" key="1">
    <citation type="submission" date="2023-02" db="EMBL/GenBank/DDBJ databases">
        <title>Genome sequence of Shewanella metallivivens ER-Te-42B-Light, sp. nov., enriched from sulfide tube worms (Riftia pachyptila) isolated from Explorer Ridge in the Pacific Ocean.</title>
        <authorList>
            <person name="Maltman C."/>
            <person name="Kuzyk S.B."/>
            <person name="Kyndt J.A."/>
            <person name="Yurkov V."/>
        </authorList>
    </citation>
    <scope>NUCLEOTIDE SEQUENCE [LARGE SCALE GENOMIC DNA]</scope>
    <source>
        <strain evidence="3 4">ER-Te-42B-Light</strain>
    </source>
</reference>
<dbReference type="SUPFAM" id="SSF52540">
    <property type="entry name" value="P-loop containing nucleoside triphosphate hydrolases"/>
    <property type="match status" value="1"/>
</dbReference>
<protein>
    <submittedName>
        <fullName evidence="3">AAA family ATPase</fullName>
    </submittedName>
</protein>
<dbReference type="PANTHER" id="PTHR43581:SF3">
    <property type="entry name" value="AAA+ ATPASE DOMAIN-CONTAINING PROTEIN"/>
    <property type="match status" value="1"/>
</dbReference>
<dbReference type="Gene3D" id="3.40.50.300">
    <property type="entry name" value="P-loop containing nucleotide triphosphate hydrolases"/>
    <property type="match status" value="2"/>
</dbReference>
<comment type="caution">
    <text evidence="3">The sequence shown here is derived from an EMBL/GenBank/DDBJ whole genome shotgun (WGS) entry which is preliminary data.</text>
</comment>
<gene>
    <name evidence="3" type="ORF">PQR79_14010</name>
</gene>
<evidence type="ECO:0000259" key="2">
    <source>
        <dbReference type="Pfam" id="PF20469"/>
    </source>
</evidence>
<evidence type="ECO:0000313" key="3">
    <source>
        <dbReference type="EMBL" id="MDD8060202.1"/>
    </source>
</evidence>
<name>A0ABT5TNM1_9GAMM</name>
<dbReference type="Pfam" id="PF20469">
    <property type="entry name" value="OLD-like_TOPRIM"/>
    <property type="match status" value="1"/>
</dbReference>
<evidence type="ECO:0000313" key="4">
    <source>
        <dbReference type="Proteomes" id="UP001213691"/>
    </source>
</evidence>
<dbReference type="InterPro" id="IPR034139">
    <property type="entry name" value="TOPRIM_OLD"/>
</dbReference>
<dbReference type="Pfam" id="PF13175">
    <property type="entry name" value="AAA_15"/>
    <property type="match status" value="1"/>
</dbReference>
<dbReference type="EMBL" id="JAQQPZ010000013">
    <property type="protein sequence ID" value="MDD8060202.1"/>
    <property type="molecule type" value="Genomic_DNA"/>
</dbReference>
<evidence type="ECO:0000259" key="1">
    <source>
        <dbReference type="Pfam" id="PF13175"/>
    </source>
</evidence>
<feature type="domain" description="Endonuclease GajA/Old nuclease/RecF-like AAA" evidence="1">
    <location>
        <begin position="4"/>
        <end position="399"/>
    </location>
</feature>
<dbReference type="InterPro" id="IPR051396">
    <property type="entry name" value="Bact_Antivir_Def_Nuclease"/>
</dbReference>
<dbReference type="InterPro" id="IPR027417">
    <property type="entry name" value="P-loop_NTPase"/>
</dbReference>
<dbReference type="Proteomes" id="UP001213691">
    <property type="component" value="Unassembled WGS sequence"/>
</dbReference>
<organism evidence="3 4">
    <name type="scientific">Shewanella metallivivens</name>
    <dbReference type="NCBI Taxonomy" id="2872342"/>
    <lineage>
        <taxon>Bacteria</taxon>
        <taxon>Pseudomonadati</taxon>
        <taxon>Pseudomonadota</taxon>
        <taxon>Gammaproteobacteria</taxon>
        <taxon>Alteromonadales</taxon>
        <taxon>Shewanellaceae</taxon>
        <taxon>Shewanella</taxon>
    </lineage>
</organism>
<dbReference type="RefSeq" id="WP_238103209.1">
    <property type="nucleotide sequence ID" value="NZ_JAQQPZ010000013.1"/>
</dbReference>
<proteinExistence type="predicted"/>
<dbReference type="InterPro" id="IPR041685">
    <property type="entry name" value="AAA_GajA/Old/RecF-like"/>
</dbReference>
<sequence length="640" mass="73071">MFILKQAKISKYKSYTTEQKVQLDDSVTTLVGKNESGKTAFLEALAKLNYFTSDEDFKFDAVQDYPRNELKKYQRSGDDIEPIVCTFQLDRETIDQINTDLGEGVLITDSFSVSSRYGSGLSWYYINSNEDKYIENLQVSLEFSDEVKAKILALGTVKKISESDPGEDSELKLVIDHIKNTIIKGGFDWGLKLIDAYITKKYIYPKLPRFWYFDEYHELPSRISIDAIRSNSISGELTKQQLETAKALFELSMIDIEELSDSTNFESFIAELEATSNEITDKIFEYWSTNNNLSIEFKIDQINQPANHPPKKILDIRVKNERHRITLPLRNRSKGFNWFFSFIVWFSKIQDEKDKNFILLLDEPGLNLHASAQADLLRFINDLSSSYQIVYSTHSPFMVESDALHRVRTVYDSDAGSIISDAIQEKDPDTLFPLQAALGYDIAQNLFVSKNNLLVEGPSDLNYLTFMSNLLESDGREGLRDDVTIVPVGGLDKVVSFISLLRGSKLKISCLLDSFNNVKGAQRLDGLIQSKIIKDKHVRFFDEFAGDDYEKADIEDLFEKSEYLKIFGEALPDHKGISVDDLGDKKQTILLQLKVVLGGKDFNHYKPSQTLLSMGPTPDFFSKETLGRFEKMFIEINKLF</sequence>
<dbReference type="PANTHER" id="PTHR43581">
    <property type="entry name" value="ATP/GTP PHOSPHATASE"/>
    <property type="match status" value="1"/>
</dbReference>
<feature type="domain" description="OLD protein-like TOPRIM" evidence="2">
    <location>
        <begin position="447"/>
        <end position="513"/>
    </location>
</feature>
<accession>A0ABT5TNM1</accession>
<keyword evidence="4" id="KW-1185">Reference proteome</keyword>